<dbReference type="PROSITE" id="PS51057">
    <property type="entry name" value="PAIRED_2"/>
    <property type="match status" value="1"/>
</dbReference>
<evidence type="ECO:0000256" key="8">
    <source>
        <dbReference type="SAM" id="MobiDB-lite"/>
    </source>
</evidence>
<dbReference type="Pfam" id="PF00292">
    <property type="entry name" value="PAX"/>
    <property type="match status" value="1"/>
</dbReference>
<evidence type="ECO:0000256" key="2">
    <source>
        <dbReference type="ARBA" id="ARBA00022473"/>
    </source>
</evidence>
<dbReference type="SMART" id="SM00351">
    <property type="entry name" value="PAX"/>
    <property type="match status" value="1"/>
</dbReference>
<proteinExistence type="predicted"/>
<keyword evidence="7" id="KW-0539">Nucleus</keyword>
<dbReference type="PANTHER" id="PTHR45636:SF52">
    <property type="entry name" value="PAIRED DOMAIN-CONTAINING PROTEIN"/>
    <property type="match status" value="1"/>
</dbReference>
<evidence type="ECO:0000256" key="7">
    <source>
        <dbReference type="ARBA" id="ARBA00023242"/>
    </source>
</evidence>
<evidence type="ECO:0000313" key="10">
    <source>
        <dbReference type="Proteomes" id="UP000887540"/>
    </source>
</evidence>
<evidence type="ECO:0000256" key="6">
    <source>
        <dbReference type="ARBA" id="ARBA00023163"/>
    </source>
</evidence>
<dbReference type="GO" id="GO:0000978">
    <property type="term" value="F:RNA polymerase II cis-regulatory region sequence-specific DNA binding"/>
    <property type="evidence" value="ECO:0007669"/>
    <property type="project" value="TreeGrafter"/>
</dbReference>
<keyword evidence="5" id="KW-0238">DNA-binding</keyword>
<comment type="subcellular location">
    <subcellularLocation>
        <location evidence="1">Nucleus</location>
    </subcellularLocation>
</comment>
<accession>A0A914E1N2</accession>
<feature type="region of interest" description="Disordered" evidence="8">
    <location>
        <begin position="82"/>
        <end position="112"/>
    </location>
</feature>
<keyword evidence="2" id="KW-0217">Developmental protein</keyword>
<keyword evidence="3" id="KW-0563">Paired box</keyword>
<dbReference type="Gene3D" id="1.10.10.10">
    <property type="entry name" value="Winged helix-like DNA-binding domain superfamily/Winged helix DNA-binding domain"/>
    <property type="match status" value="2"/>
</dbReference>
<evidence type="ECO:0000256" key="1">
    <source>
        <dbReference type="ARBA" id="ARBA00004123"/>
    </source>
</evidence>
<organism evidence="10 11">
    <name type="scientific">Acrobeloides nanus</name>
    <dbReference type="NCBI Taxonomy" id="290746"/>
    <lineage>
        <taxon>Eukaryota</taxon>
        <taxon>Metazoa</taxon>
        <taxon>Ecdysozoa</taxon>
        <taxon>Nematoda</taxon>
        <taxon>Chromadorea</taxon>
        <taxon>Rhabditida</taxon>
        <taxon>Tylenchina</taxon>
        <taxon>Cephalobomorpha</taxon>
        <taxon>Cephaloboidea</taxon>
        <taxon>Cephalobidae</taxon>
        <taxon>Acrobeloides</taxon>
    </lineage>
</organism>
<dbReference type="InterPro" id="IPR001523">
    <property type="entry name" value="Paired_dom"/>
</dbReference>
<dbReference type="GO" id="GO:0005634">
    <property type="term" value="C:nucleus"/>
    <property type="evidence" value="ECO:0007669"/>
    <property type="project" value="UniProtKB-SubCell"/>
</dbReference>
<keyword evidence="10" id="KW-1185">Reference proteome</keyword>
<evidence type="ECO:0000256" key="3">
    <source>
        <dbReference type="ARBA" id="ARBA00022724"/>
    </source>
</evidence>
<evidence type="ECO:0000259" key="9">
    <source>
        <dbReference type="PROSITE" id="PS51057"/>
    </source>
</evidence>
<keyword evidence="6" id="KW-0804">Transcription</keyword>
<keyword evidence="4" id="KW-0805">Transcription regulation</keyword>
<feature type="compositionally biased region" description="Low complexity" evidence="8">
    <location>
        <begin position="84"/>
        <end position="102"/>
    </location>
</feature>
<dbReference type="GO" id="GO:0000981">
    <property type="term" value="F:DNA-binding transcription factor activity, RNA polymerase II-specific"/>
    <property type="evidence" value="ECO:0007669"/>
    <property type="project" value="TreeGrafter"/>
</dbReference>
<feature type="region of interest" description="Disordered" evidence="8">
    <location>
        <begin position="183"/>
        <end position="211"/>
    </location>
</feature>
<dbReference type="PANTHER" id="PTHR45636">
    <property type="entry name" value="PAIRED BOX PROTEIN PAX-6-RELATED-RELATED"/>
    <property type="match status" value="1"/>
</dbReference>
<dbReference type="AlphaFoldDB" id="A0A914E1N2"/>
<dbReference type="Proteomes" id="UP000887540">
    <property type="component" value="Unplaced"/>
</dbReference>
<dbReference type="InterPro" id="IPR043565">
    <property type="entry name" value="PAX_fam"/>
</dbReference>
<evidence type="ECO:0000256" key="4">
    <source>
        <dbReference type="ARBA" id="ARBA00023015"/>
    </source>
</evidence>
<evidence type="ECO:0000256" key="5">
    <source>
        <dbReference type="ARBA" id="ARBA00023125"/>
    </source>
</evidence>
<dbReference type="WBParaSite" id="ACRNAN_scaffold4997.g9629.t1">
    <property type="protein sequence ID" value="ACRNAN_scaffold4997.g9629.t1"/>
    <property type="gene ID" value="ACRNAN_scaffold4997.g9629"/>
</dbReference>
<dbReference type="SUPFAM" id="SSF46689">
    <property type="entry name" value="Homeodomain-like"/>
    <property type="match status" value="1"/>
</dbReference>
<dbReference type="PRINTS" id="PR00027">
    <property type="entry name" value="PAIREDBOX"/>
</dbReference>
<dbReference type="InterPro" id="IPR036388">
    <property type="entry name" value="WH-like_DNA-bd_sf"/>
</dbReference>
<evidence type="ECO:0000313" key="11">
    <source>
        <dbReference type="WBParaSite" id="ACRNAN_scaffold4997.g9629.t1"/>
    </source>
</evidence>
<protein>
    <submittedName>
        <fullName evidence="11">Paired domain-containing protein</fullName>
    </submittedName>
</protein>
<feature type="compositionally biased region" description="Polar residues" evidence="8">
    <location>
        <begin position="183"/>
        <end position="210"/>
    </location>
</feature>
<feature type="domain" description="Paired" evidence="9">
    <location>
        <begin position="201"/>
        <end position="324"/>
    </location>
</feature>
<reference evidence="11" key="1">
    <citation type="submission" date="2022-11" db="UniProtKB">
        <authorList>
            <consortium name="WormBaseParasite"/>
        </authorList>
    </citation>
    <scope>IDENTIFICATION</scope>
</reference>
<name>A0A914E1N2_9BILA</name>
<dbReference type="InterPro" id="IPR009057">
    <property type="entry name" value="Homeodomain-like_sf"/>
</dbReference>
<sequence>MRELCDIKPKFVIDTSTPEALERDFYAWLKGDLYEISETKIATSSKISASFGRSSSTTLPPIEQISFGTKCVSISSNDDLLSNGASPAPSSSCSSGSPQSCQLETSHAHTHPPPQYPNIVYAVQHYHLHANININNSATIITPSRPKQVPSYQTQGVTPLLRAIKQEPEASIEFPPMQTPMFPSTSISATSSKTGNAGNGRSSGTNQLGRTYSPGLPLSMTDREQIVALYQAGWKICDISKKLCVTHSCVSKILNRFRTTGSVRPKDAKEGRMESPLVAAIRDYRYRLGMTRQSQIREQLIADGICRRDNAPSRSSINHILRTKLDVKKRKK</sequence>